<dbReference type="OMA" id="HANCRCE"/>
<dbReference type="InterPro" id="IPR019080">
    <property type="entry name" value="YqaJ_viral_recombinase"/>
</dbReference>
<evidence type="ECO:0000259" key="1">
    <source>
        <dbReference type="Pfam" id="PF09588"/>
    </source>
</evidence>
<dbReference type="Gene3D" id="3.90.320.10">
    <property type="match status" value="1"/>
</dbReference>
<dbReference type="Pfam" id="PF09588">
    <property type="entry name" value="YqaJ"/>
    <property type="match status" value="1"/>
</dbReference>
<dbReference type="CDD" id="cd22343">
    <property type="entry name" value="PDDEXK_lambda_exonuclease-like"/>
    <property type="match status" value="1"/>
</dbReference>
<dbReference type="PANTHER" id="PTHR46609:SF8">
    <property type="entry name" value="YQAJ VIRAL RECOMBINASE DOMAIN-CONTAINING PROTEIN"/>
    <property type="match status" value="1"/>
</dbReference>
<dbReference type="InterPro" id="IPR051703">
    <property type="entry name" value="NF-kappa-B_Signaling_Reg"/>
</dbReference>
<sequence>TGPLCSCKHFGALCYLIEESCRLKLTSVSEPRSCTDSLQTWHHPRQKRKSDCFHPMDSIKFIKNEYGKVKQNPSSCYDPRPTQYQQTTYNDIESLQNHLKRLSTPVALLDVIPFHEAPLCESASVSANLPLVPQSSQLRIQAAIRNEPQPLSLQCLFSHAKLFLNMITVSAEDALKIESCTREQTLTPRWYHERKCRLTSSNFGTFCKGAITTAKVKTLLYKESSKLSNTAIMWGKLHESTAFDQYQSIHSSKSGLILRKSGIFISSEDGFLAASPDGILHNNENKCGLLDIKCPYSCRNLTVIEACNQVKAFSCEVVNNEIHLKKSHDYYY</sequence>
<dbReference type="PANTHER" id="PTHR46609">
    <property type="entry name" value="EXONUCLEASE, PHAGE-TYPE/RECB, C-TERMINAL DOMAIN-CONTAINING PROTEIN"/>
    <property type="match status" value="1"/>
</dbReference>
<evidence type="ECO:0000313" key="2">
    <source>
        <dbReference type="EnsemblMetazoa" id="Aqu2.1.37978_001"/>
    </source>
</evidence>
<dbReference type="InParanoid" id="A0A1X7VDB0"/>
<dbReference type="InterPro" id="IPR011604">
    <property type="entry name" value="PDDEXK-like_dom_sf"/>
</dbReference>
<dbReference type="GO" id="GO:0006281">
    <property type="term" value="P:DNA repair"/>
    <property type="evidence" value="ECO:0007669"/>
    <property type="project" value="UniProtKB-ARBA"/>
</dbReference>
<feature type="domain" description="YqaJ viral recombinase" evidence="1">
    <location>
        <begin position="190"/>
        <end position="300"/>
    </location>
</feature>
<dbReference type="AlphaFoldDB" id="A0A1X7VDB0"/>
<proteinExistence type="predicted"/>
<name>A0A1X7VDB0_AMPQE</name>
<dbReference type="STRING" id="400682.A0A1X7VDB0"/>
<reference evidence="2" key="1">
    <citation type="submission" date="2017-05" db="UniProtKB">
        <authorList>
            <consortium name="EnsemblMetazoa"/>
        </authorList>
    </citation>
    <scope>IDENTIFICATION</scope>
</reference>
<dbReference type="EnsemblMetazoa" id="Aqu2.1.37978_001">
    <property type="protein sequence ID" value="Aqu2.1.37978_001"/>
    <property type="gene ID" value="Aqu2.1.37978"/>
</dbReference>
<protein>
    <recommendedName>
        <fullName evidence="1">YqaJ viral recombinase domain-containing protein</fullName>
    </recommendedName>
</protein>
<dbReference type="eggNOG" id="ENOG502S0S7">
    <property type="taxonomic scope" value="Eukaryota"/>
</dbReference>
<dbReference type="InterPro" id="IPR011335">
    <property type="entry name" value="Restrct_endonuc-II-like"/>
</dbReference>
<dbReference type="SUPFAM" id="SSF52980">
    <property type="entry name" value="Restriction endonuclease-like"/>
    <property type="match status" value="1"/>
</dbReference>
<organism evidence="2">
    <name type="scientific">Amphimedon queenslandica</name>
    <name type="common">Sponge</name>
    <dbReference type="NCBI Taxonomy" id="400682"/>
    <lineage>
        <taxon>Eukaryota</taxon>
        <taxon>Metazoa</taxon>
        <taxon>Porifera</taxon>
        <taxon>Demospongiae</taxon>
        <taxon>Heteroscleromorpha</taxon>
        <taxon>Haplosclerida</taxon>
        <taxon>Niphatidae</taxon>
        <taxon>Amphimedon</taxon>
    </lineage>
</organism>
<accession>A0A1X7VDB0</accession>